<reference evidence="13" key="1">
    <citation type="submission" date="2024-06" db="EMBL/GenBank/DDBJ databases">
        <title>Multi-omics analyses provide insights into the biosynthesis of the anticancer antibiotic pleurotin in Hohenbuehelia grisea.</title>
        <authorList>
            <person name="Weaver J.A."/>
            <person name="Alberti F."/>
        </authorList>
    </citation>
    <scope>NUCLEOTIDE SEQUENCE [LARGE SCALE GENOMIC DNA]</scope>
    <source>
        <strain evidence="13">T-177</strain>
    </source>
</reference>
<accession>A0ABR3JWB5</accession>
<evidence type="ECO:0000256" key="7">
    <source>
        <dbReference type="ARBA" id="ARBA00022989"/>
    </source>
</evidence>
<evidence type="ECO:0000256" key="5">
    <source>
        <dbReference type="ARBA" id="ARBA00022741"/>
    </source>
</evidence>
<dbReference type="EMBL" id="JASNQZ010000002">
    <property type="protein sequence ID" value="KAL0959811.1"/>
    <property type="molecule type" value="Genomic_DNA"/>
</dbReference>
<feature type="transmembrane region" description="Helical" evidence="10">
    <location>
        <begin position="578"/>
        <end position="595"/>
    </location>
</feature>
<dbReference type="Pfam" id="PF01061">
    <property type="entry name" value="ABC2_membrane"/>
    <property type="match status" value="2"/>
</dbReference>
<feature type="transmembrane region" description="Helical" evidence="10">
    <location>
        <begin position="1132"/>
        <end position="1151"/>
    </location>
</feature>
<keyword evidence="8 10" id="KW-0472">Membrane</keyword>
<keyword evidence="6" id="KW-0067">ATP-binding</keyword>
<evidence type="ECO:0000256" key="3">
    <source>
        <dbReference type="ARBA" id="ARBA00022448"/>
    </source>
</evidence>
<dbReference type="Pfam" id="PF19055">
    <property type="entry name" value="ABC2_membrane_7"/>
    <property type="match status" value="1"/>
</dbReference>
<feature type="transmembrane region" description="Helical" evidence="10">
    <location>
        <begin position="543"/>
        <end position="566"/>
    </location>
</feature>
<dbReference type="InterPro" id="IPR003439">
    <property type="entry name" value="ABC_transporter-like_ATP-bd"/>
</dbReference>
<dbReference type="InterPro" id="IPR029481">
    <property type="entry name" value="ABC_trans_N"/>
</dbReference>
<dbReference type="CDD" id="cd03232">
    <property type="entry name" value="ABCG_PDR_domain2"/>
    <property type="match status" value="1"/>
</dbReference>
<keyword evidence="3" id="KW-0813">Transport</keyword>
<feature type="transmembrane region" description="Helical" evidence="10">
    <location>
        <begin position="714"/>
        <end position="734"/>
    </location>
</feature>
<evidence type="ECO:0000259" key="11">
    <source>
        <dbReference type="PROSITE" id="PS50893"/>
    </source>
</evidence>
<dbReference type="Pfam" id="PF06422">
    <property type="entry name" value="PDR_CDR"/>
    <property type="match status" value="1"/>
</dbReference>
<organism evidence="12 13">
    <name type="scientific">Hohenbuehelia grisea</name>
    <dbReference type="NCBI Taxonomy" id="104357"/>
    <lineage>
        <taxon>Eukaryota</taxon>
        <taxon>Fungi</taxon>
        <taxon>Dikarya</taxon>
        <taxon>Basidiomycota</taxon>
        <taxon>Agaricomycotina</taxon>
        <taxon>Agaricomycetes</taxon>
        <taxon>Agaricomycetidae</taxon>
        <taxon>Agaricales</taxon>
        <taxon>Pleurotineae</taxon>
        <taxon>Pleurotaceae</taxon>
        <taxon>Hohenbuehelia</taxon>
    </lineage>
</organism>
<dbReference type="SMART" id="SM00382">
    <property type="entry name" value="AAA"/>
    <property type="match status" value="2"/>
</dbReference>
<dbReference type="Gene3D" id="3.40.50.300">
    <property type="entry name" value="P-loop containing nucleotide triphosphate hydrolases"/>
    <property type="match status" value="2"/>
</dbReference>
<evidence type="ECO:0000256" key="1">
    <source>
        <dbReference type="ARBA" id="ARBA00004141"/>
    </source>
</evidence>
<feature type="domain" description="ABC transporter" evidence="11">
    <location>
        <begin position="800"/>
        <end position="1038"/>
    </location>
</feature>
<feature type="transmembrane region" description="Helical" evidence="10">
    <location>
        <begin position="1296"/>
        <end position="1314"/>
    </location>
</feature>
<dbReference type="SUPFAM" id="SSF52540">
    <property type="entry name" value="P-loop containing nucleoside triphosphate hydrolases"/>
    <property type="match status" value="2"/>
</dbReference>
<dbReference type="PANTHER" id="PTHR19241">
    <property type="entry name" value="ATP-BINDING CASSETTE TRANSPORTER"/>
    <property type="match status" value="1"/>
</dbReference>
<dbReference type="Proteomes" id="UP001556367">
    <property type="component" value="Unassembled WGS sequence"/>
</dbReference>
<feature type="compositionally biased region" description="Basic residues" evidence="9">
    <location>
        <begin position="29"/>
        <end position="38"/>
    </location>
</feature>
<feature type="transmembrane region" description="Helical" evidence="10">
    <location>
        <begin position="1227"/>
        <end position="1253"/>
    </location>
</feature>
<dbReference type="InterPro" id="IPR034001">
    <property type="entry name" value="ABCG_PDR_1"/>
</dbReference>
<keyword evidence="5" id="KW-0547">Nucleotide-binding</keyword>
<feature type="transmembrane region" description="Helical" evidence="10">
    <location>
        <begin position="500"/>
        <end position="522"/>
    </location>
</feature>
<evidence type="ECO:0000256" key="8">
    <source>
        <dbReference type="ARBA" id="ARBA00023136"/>
    </source>
</evidence>
<evidence type="ECO:0000313" key="13">
    <source>
        <dbReference type="Proteomes" id="UP001556367"/>
    </source>
</evidence>
<dbReference type="InterPro" id="IPR003593">
    <property type="entry name" value="AAA+_ATPase"/>
</dbReference>
<evidence type="ECO:0000256" key="6">
    <source>
        <dbReference type="ARBA" id="ARBA00022840"/>
    </source>
</evidence>
<sequence>MRHSDSSPHAPSQVSHLAKQLPVSDEKQAHRHRPHSKGSHVSGSTLAQPGGPQFDLEHTARELARRREEAHIQSRRLGVLFKDLRVVGLGTTASYQPTLGSIFNPFSMIAALQASRHPHLRDILVGFEGVVRPGEMLLVLGRPGSGCTTLLKNLANHRDEYYGVEGDVFYDSLTPKEVEKHYRGDVQYSPKEDIHFPTLTVEQTLSFAAKMRTPEARINQTRHAYIDYVTNLLTTVFGLNHAKNTCVGSASVKGISGGERKRVSIAEALASRSRVNSWDNSTRGLDASTALEFGRALRLASDIDGTTAIVSLYQASETLYQLFDKVCVIYEGRMAYFGPAKDARQYFIDMGYEPAPRQTTSDFLVSVTDPNARAPRFGISVLPRSAAEFADHFQRSKFAALNRTDMDAYAKEFVGNLRVADAYKESVLQEHAMTARARSPYTVSIAMQARAVMIRRAQILMGNKLATILNLVSFLLQGVIVGTAYLHLGASTEAFFSRGGVLFFALLFSAFSAFAEISALFAQRPIIHRHKQAALYHPFVEAIALTLVDIPISFAITIVFAIVLYFLTNLQRTASQFFIFYLFMFTMTLSMKAWFRAVAALCSSEASALSVAGLILMGLIIYTGYTVPKRSMIGALRWITYINPIRYGFESMVANEFHTLNGTCSALVPQGPGYENVTLANQVCFTVGSVSGQNYVDGNEFIRLSYGYMKENTWRNFGIIVAFGIVFAASLMVITEYNTKLSTETSGVLFKRGSRSPSLSPPTADEEKQVHEKDVGSIRSLDVDVTPGALAKQPTTRNVFTWQHIDYSIPTAGGPRKLLDDVSGYVVPGKLTALMGESGAGKTMLLDVLAKRIRVGVVSGEEYVNGHALPENFQAQTGYCQQMDTHVLTDTVREALLFSAKLRQPASVPLSEKRAYVETCLKMCGLEAMADAIVGSLGVEYRKRTTIAVELAAKPELLLFLDEPTSGLDSQSSWAILSFLRQLADHGQAILCTIHQPSAELFQIFDRLLLLQKGGQTVYFGDVGPQSAAVIDYFQHHGSRKCLPFENPAEFILDVIGAGATATVDRDWHAIWQQSPECEKVLNEIDAIHHEGRKGRAIEATFRTKFAAPWLYQARTLFERDIRSHWRNVEYMMAKVMLNAVGGLFIGFTFFKSPTSLQGMQNQLFVRCLCILCLCLTEKDPTLCQAIFLSTMLSVPLANQLQIPYINMRSIYEIRERSSRMYHWTALVTSQILAEVPWNMMGSSLYFFCWYWVVGLPPSRAPYTFLIFSTVFPLYYTTIAMACASMVPNAEIGAEVFVFIFSFVVTFNGVLQPYRLLGWWQWMYHVSPYTYLIEGLVGQALGHRAVTCSPLEIVRVDPPLGQTCGQYFKQYIAMAGGYLQNTNATSACGFCAFATTDEFLGLNSNVFYSHRWRNVGLLCVYILFNLFSVYMLTYLFRIRKRSLS</sequence>
<dbReference type="CDD" id="cd03233">
    <property type="entry name" value="ABCG_PDR_domain1"/>
    <property type="match status" value="1"/>
</dbReference>
<proteinExistence type="inferred from homology"/>
<keyword evidence="7 10" id="KW-1133">Transmembrane helix</keyword>
<dbReference type="PROSITE" id="PS00211">
    <property type="entry name" value="ABC_TRANSPORTER_1"/>
    <property type="match status" value="1"/>
</dbReference>
<feature type="transmembrane region" description="Helical" evidence="10">
    <location>
        <begin position="607"/>
        <end position="625"/>
    </location>
</feature>
<dbReference type="InterPro" id="IPR010929">
    <property type="entry name" value="PDR_CDR_ABC"/>
</dbReference>
<feature type="region of interest" description="Disordered" evidence="9">
    <location>
        <begin position="1"/>
        <end position="54"/>
    </location>
</feature>
<comment type="similarity">
    <text evidence="2">Belongs to the ABC transporter superfamily. ABCG family. PDR (TC 3.A.1.205) subfamily.</text>
</comment>
<comment type="caution">
    <text evidence="12">The sequence shown here is derived from an EMBL/GenBank/DDBJ whole genome shotgun (WGS) entry which is preliminary data.</text>
</comment>
<feature type="transmembrane region" description="Helical" evidence="10">
    <location>
        <begin position="1265"/>
        <end position="1284"/>
    </location>
</feature>
<evidence type="ECO:0000256" key="10">
    <source>
        <dbReference type="SAM" id="Phobius"/>
    </source>
</evidence>
<protein>
    <recommendedName>
        <fullName evidence="11">ABC transporter domain-containing protein</fullName>
    </recommendedName>
</protein>
<dbReference type="InterPro" id="IPR034003">
    <property type="entry name" value="ABCG_PDR_2"/>
</dbReference>
<keyword evidence="4 10" id="KW-0812">Transmembrane</keyword>
<evidence type="ECO:0000256" key="4">
    <source>
        <dbReference type="ARBA" id="ARBA00022692"/>
    </source>
</evidence>
<dbReference type="PROSITE" id="PS50893">
    <property type="entry name" value="ABC_TRANSPORTER_2"/>
    <property type="match status" value="2"/>
</dbReference>
<feature type="transmembrane region" description="Helical" evidence="10">
    <location>
        <begin position="465"/>
        <end position="488"/>
    </location>
</feature>
<dbReference type="InterPro" id="IPR027417">
    <property type="entry name" value="P-loop_NTPase"/>
</dbReference>
<dbReference type="Pfam" id="PF14510">
    <property type="entry name" value="ABC_trans_N"/>
    <property type="match status" value="1"/>
</dbReference>
<dbReference type="InterPro" id="IPR043926">
    <property type="entry name" value="ABCG_dom"/>
</dbReference>
<dbReference type="Pfam" id="PF00005">
    <property type="entry name" value="ABC_tran"/>
    <property type="match status" value="2"/>
</dbReference>
<evidence type="ECO:0000313" key="12">
    <source>
        <dbReference type="EMBL" id="KAL0959811.1"/>
    </source>
</evidence>
<keyword evidence="13" id="KW-1185">Reference proteome</keyword>
<comment type="subcellular location">
    <subcellularLocation>
        <location evidence="1">Membrane</location>
        <topology evidence="1">Multi-pass membrane protein</topology>
    </subcellularLocation>
</comment>
<feature type="domain" description="ABC transporter" evidence="11">
    <location>
        <begin position="109"/>
        <end position="356"/>
    </location>
</feature>
<gene>
    <name evidence="12" type="ORF">HGRIS_011492</name>
</gene>
<name>A0ABR3JWB5_9AGAR</name>
<dbReference type="InterPro" id="IPR017871">
    <property type="entry name" value="ABC_transporter-like_CS"/>
</dbReference>
<dbReference type="InterPro" id="IPR013525">
    <property type="entry name" value="ABC2_TM"/>
</dbReference>
<feature type="transmembrane region" description="Helical" evidence="10">
    <location>
        <begin position="1415"/>
        <end position="1436"/>
    </location>
</feature>
<evidence type="ECO:0000256" key="9">
    <source>
        <dbReference type="SAM" id="MobiDB-lite"/>
    </source>
</evidence>
<evidence type="ECO:0000256" key="2">
    <source>
        <dbReference type="ARBA" id="ARBA00006012"/>
    </source>
</evidence>
<feature type="region of interest" description="Disordered" evidence="9">
    <location>
        <begin position="752"/>
        <end position="772"/>
    </location>
</feature>